<dbReference type="EMBL" id="BPLR01017783">
    <property type="protein sequence ID" value="GIY94424.1"/>
    <property type="molecule type" value="Genomic_DNA"/>
</dbReference>
<comment type="caution">
    <text evidence="1">The sequence shown here is derived from an EMBL/GenBank/DDBJ whole genome shotgun (WGS) entry which is preliminary data.</text>
</comment>
<name>A0AAV4XK88_CAEEX</name>
<reference evidence="1 2" key="1">
    <citation type="submission" date="2021-06" db="EMBL/GenBank/DDBJ databases">
        <title>Caerostris extrusa draft genome.</title>
        <authorList>
            <person name="Kono N."/>
            <person name="Arakawa K."/>
        </authorList>
    </citation>
    <scope>NUCLEOTIDE SEQUENCE [LARGE SCALE GENOMIC DNA]</scope>
</reference>
<dbReference type="Proteomes" id="UP001054945">
    <property type="component" value="Unassembled WGS sequence"/>
</dbReference>
<gene>
    <name evidence="1" type="ORF">CEXT_154381</name>
</gene>
<organism evidence="1 2">
    <name type="scientific">Caerostris extrusa</name>
    <name type="common">Bark spider</name>
    <name type="synonym">Caerostris bankana</name>
    <dbReference type="NCBI Taxonomy" id="172846"/>
    <lineage>
        <taxon>Eukaryota</taxon>
        <taxon>Metazoa</taxon>
        <taxon>Ecdysozoa</taxon>
        <taxon>Arthropoda</taxon>
        <taxon>Chelicerata</taxon>
        <taxon>Arachnida</taxon>
        <taxon>Araneae</taxon>
        <taxon>Araneomorphae</taxon>
        <taxon>Entelegynae</taxon>
        <taxon>Araneoidea</taxon>
        <taxon>Araneidae</taxon>
        <taxon>Caerostris</taxon>
    </lineage>
</organism>
<proteinExistence type="predicted"/>
<protein>
    <submittedName>
        <fullName evidence="1">Uncharacterized protein</fullName>
    </submittedName>
</protein>
<sequence>MFLVHRLAHLPQRHLHPGCCPPFCQSERRGIPPCASNPTQEVGRVVCQWFSKRSPFPSTNAMALICLFMFRRKMCSTPVLLVLIDLICSKHKKN</sequence>
<evidence type="ECO:0000313" key="1">
    <source>
        <dbReference type="EMBL" id="GIY94424.1"/>
    </source>
</evidence>
<keyword evidence="2" id="KW-1185">Reference proteome</keyword>
<dbReference type="AlphaFoldDB" id="A0AAV4XK88"/>
<evidence type="ECO:0000313" key="2">
    <source>
        <dbReference type="Proteomes" id="UP001054945"/>
    </source>
</evidence>
<accession>A0AAV4XK88</accession>